<protein>
    <submittedName>
        <fullName evidence="2">Uncharacterized protein</fullName>
    </submittedName>
</protein>
<feature type="chain" id="PRO_5022995609" evidence="1">
    <location>
        <begin position="37"/>
        <end position="190"/>
    </location>
</feature>
<name>A0A5E4XWU8_9BURK</name>
<dbReference type="EMBL" id="CABPSL010000020">
    <property type="protein sequence ID" value="VVE40552.1"/>
    <property type="molecule type" value="Genomic_DNA"/>
</dbReference>
<dbReference type="OrthoDB" id="8941415at2"/>
<evidence type="ECO:0000256" key="1">
    <source>
        <dbReference type="SAM" id="SignalP"/>
    </source>
</evidence>
<accession>A0A5E4XWU8</accession>
<evidence type="ECO:0000313" key="2">
    <source>
        <dbReference type="EMBL" id="VVE40552.1"/>
    </source>
</evidence>
<dbReference type="RefSeq" id="WP_150564532.1">
    <property type="nucleotide sequence ID" value="NZ_CABPSL010000020.1"/>
</dbReference>
<keyword evidence="1" id="KW-0732">Signal</keyword>
<sequence>MRILTTDIQYRVRQGAGALAAAIAATFGLCAAPAQAHEFSRSPLMHVAMLTGSMVPTSFSTTLPAMRVTDADPAMVAPVTDLVPVAARTTMDEAPAAAGGDDTSPIASVQDMGVTGVPLAAARVDDAQLGSQRGRNLQGGAMVQSPGMTLANGVTLWDELPGAVTPMPRPQQLSSGVNNVQVTRVTYSTR</sequence>
<dbReference type="Proteomes" id="UP000384354">
    <property type="component" value="Unassembled WGS sequence"/>
</dbReference>
<proteinExistence type="predicted"/>
<dbReference type="AlphaFoldDB" id="A0A5E4XWU8"/>
<organism evidence="2 3">
    <name type="scientific">Pandoraea cepalis</name>
    <dbReference type="NCBI Taxonomy" id="2508294"/>
    <lineage>
        <taxon>Bacteria</taxon>
        <taxon>Pseudomonadati</taxon>
        <taxon>Pseudomonadota</taxon>
        <taxon>Betaproteobacteria</taxon>
        <taxon>Burkholderiales</taxon>
        <taxon>Burkholderiaceae</taxon>
        <taxon>Pandoraea</taxon>
    </lineage>
</organism>
<gene>
    <name evidence="2" type="ORF">PCE31106_04112</name>
</gene>
<evidence type="ECO:0000313" key="3">
    <source>
        <dbReference type="Proteomes" id="UP000384354"/>
    </source>
</evidence>
<feature type="signal peptide" evidence="1">
    <location>
        <begin position="1"/>
        <end position="36"/>
    </location>
</feature>
<reference evidence="2 3" key="1">
    <citation type="submission" date="2019-08" db="EMBL/GenBank/DDBJ databases">
        <authorList>
            <person name="Peeters C."/>
        </authorList>
    </citation>
    <scope>NUCLEOTIDE SEQUENCE [LARGE SCALE GENOMIC DNA]</scope>
    <source>
        <strain evidence="2 3">LMG 31106</strain>
    </source>
</reference>